<feature type="region of interest" description="Disordered" evidence="1">
    <location>
        <begin position="54"/>
        <end position="121"/>
    </location>
</feature>
<name>A0A6V7ULN1_MELEN</name>
<protein>
    <submittedName>
        <fullName evidence="2">Uncharacterized protein</fullName>
    </submittedName>
</protein>
<feature type="region of interest" description="Disordered" evidence="1">
    <location>
        <begin position="177"/>
        <end position="259"/>
    </location>
</feature>
<dbReference type="EMBL" id="CAJEWN010000081">
    <property type="protein sequence ID" value="CAD2160775.1"/>
    <property type="molecule type" value="Genomic_DNA"/>
</dbReference>
<feature type="compositionally biased region" description="Acidic residues" evidence="1">
    <location>
        <begin position="220"/>
        <end position="234"/>
    </location>
</feature>
<sequence>MNNPYRSIFGNDGNTNSNINKLTTQQQFSNQISSQFKQHQQQTQSYLQGSTNNFLISTTSNNNNGNTIPNSPHSDTAALPPPPSSLGNLTKRPLSVPPQNMGNNGNFGGGKIGGGGGGKQQQQQLYNIQNSAMSAREFFSLQIRRPQQISQPPIAEEVEIVGQNKNVIINEDDGKEYFLNEESGGGGGGKRRHSSSFSSSQPNNQSKKLRNQPISTEVVTLEEDDEIETEDSETITEQNINSTTTDSTEIPSQLQKKNTATTSLASTALMNAASGGGFTEHSSIGHSPIKSIEYKRTDIGEDNQVKSQQQQEELELRRQRRRAPILLDSRSLERAMGQRIETSSEQHPTPPLEQFLQSQYLLSRLQPFFEFAAAETQQRRGELGGKLNLQVKEYQCSPQQGTLTVTFPSHPLSLNNTNNIDTLNAPQQPQTLNHMIKMQLFVCPKDLRLITKLEYSGFNCPLDSDVRIFERFFASFVAKVDNELAVFSFTSLCRSSTPKIFSSFARLMLAQMEPGNYPWRIEFELINIPEDLQQKDQQQQNFPTQQPNLGQTIKNVQQSVVISDMNKQITFCLFLYPNNCANKTYRHRIKLRYIIDSNDLVLHHIENQEQADINKRINNALFTARLEMLNKQEEPSSSSILQREQQCCIWPCVRALLEGKHQ</sequence>
<proteinExistence type="predicted"/>
<organism evidence="2 3">
    <name type="scientific">Meloidogyne enterolobii</name>
    <name type="common">Root-knot nematode worm</name>
    <name type="synonym">Meloidogyne mayaguensis</name>
    <dbReference type="NCBI Taxonomy" id="390850"/>
    <lineage>
        <taxon>Eukaryota</taxon>
        <taxon>Metazoa</taxon>
        <taxon>Ecdysozoa</taxon>
        <taxon>Nematoda</taxon>
        <taxon>Chromadorea</taxon>
        <taxon>Rhabditida</taxon>
        <taxon>Tylenchina</taxon>
        <taxon>Tylenchomorpha</taxon>
        <taxon>Tylenchoidea</taxon>
        <taxon>Meloidogynidae</taxon>
        <taxon>Meloidogyninae</taxon>
        <taxon>Meloidogyne</taxon>
    </lineage>
</organism>
<accession>A0A6V7ULN1</accession>
<dbReference type="AlphaFoldDB" id="A0A6V7ULN1"/>
<feature type="compositionally biased region" description="Gly residues" evidence="1">
    <location>
        <begin position="105"/>
        <end position="119"/>
    </location>
</feature>
<evidence type="ECO:0000313" key="3">
    <source>
        <dbReference type="Proteomes" id="UP000580250"/>
    </source>
</evidence>
<reference evidence="2 3" key="1">
    <citation type="submission" date="2020-08" db="EMBL/GenBank/DDBJ databases">
        <authorList>
            <person name="Koutsovoulos G."/>
            <person name="Danchin GJ E."/>
        </authorList>
    </citation>
    <scope>NUCLEOTIDE SEQUENCE [LARGE SCALE GENOMIC DNA]</scope>
</reference>
<feature type="compositionally biased region" description="Polar residues" evidence="1">
    <location>
        <begin position="238"/>
        <end position="257"/>
    </location>
</feature>
<feature type="compositionally biased region" description="Low complexity" evidence="1">
    <location>
        <begin position="56"/>
        <end position="72"/>
    </location>
</feature>
<evidence type="ECO:0000313" key="2">
    <source>
        <dbReference type="EMBL" id="CAD2160775.1"/>
    </source>
</evidence>
<dbReference type="Proteomes" id="UP000580250">
    <property type="component" value="Unassembled WGS sequence"/>
</dbReference>
<comment type="caution">
    <text evidence="2">The sequence shown here is derived from an EMBL/GenBank/DDBJ whole genome shotgun (WGS) entry which is preliminary data.</text>
</comment>
<gene>
    <name evidence="2" type="ORF">MENT_LOCUS14457</name>
</gene>
<evidence type="ECO:0000256" key="1">
    <source>
        <dbReference type="SAM" id="MobiDB-lite"/>
    </source>
</evidence>